<organism evidence="1 2">
    <name type="scientific">Parascaris equorum</name>
    <name type="common">Equine roundworm</name>
    <dbReference type="NCBI Taxonomy" id="6256"/>
    <lineage>
        <taxon>Eukaryota</taxon>
        <taxon>Metazoa</taxon>
        <taxon>Ecdysozoa</taxon>
        <taxon>Nematoda</taxon>
        <taxon>Chromadorea</taxon>
        <taxon>Rhabditida</taxon>
        <taxon>Spirurina</taxon>
        <taxon>Ascaridomorpha</taxon>
        <taxon>Ascaridoidea</taxon>
        <taxon>Ascarididae</taxon>
        <taxon>Parascaris</taxon>
    </lineage>
</organism>
<proteinExistence type="predicted"/>
<dbReference type="WBParaSite" id="PEQ_0001224301-mRNA-1">
    <property type="protein sequence ID" value="PEQ_0001224301-mRNA-1"/>
    <property type="gene ID" value="PEQ_0001224301"/>
</dbReference>
<evidence type="ECO:0000313" key="2">
    <source>
        <dbReference type="WBParaSite" id="PEQ_0001224301-mRNA-1"/>
    </source>
</evidence>
<dbReference type="AlphaFoldDB" id="A0A914S0X9"/>
<evidence type="ECO:0000313" key="1">
    <source>
        <dbReference type="Proteomes" id="UP000887564"/>
    </source>
</evidence>
<name>A0A914S0X9_PAREQ</name>
<dbReference type="Proteomes" id="UP000887564">
    <property type="component" value="Unplaced"/>
</dbReference>
<keyword evidence="1" id="KW-1185">Reference proteome</keyword>
<protein>
    <submittedName>
        <fullName evidence="2">Uncharacterized protein</fullName>
    </submittedName>
</protein>
<reference evidence="2" key="1">
    <citation type="submission" date="2022-11" db="UniProtKB">
        <authorList>
            <consortium name="WormBaseParasite"/>
        </authorList>
    </citation>
    <scope>IDENTIFICATION</scope>
</reference>
<accession>A0A914S0X9</accession>
<sequence length="50" mass="5621">MEDEGSEYNYTRTDPALGGVNKLANPSRFPKIVPTACSDWAYCITLRKLK</sequence>